<organism evidence="1 2">
    <name type="scientific">Arctium lappa</name>
    <name type="common">Greater burdock</name>
    <name type="synonym">Lappa major</name>
    <dbReference type="NCBI Taxonomy" id="4217"/>
    <lineage>
        <taxon>Eukaryota</taxon>
        <taxon>Viridiplantae</taxon>
        <taxon>Streptophyta</taxon>
        <taxon>Embryophyta</taxon>
        <taxon>Tracheophyta</taxon>
        <taxon>Spermatophyta</taxon>
        <taxon>Magnoliopsida</taxon>
        <taxon>eudicotyledons</taxon>
        <taxon>Gunneridae</taxon>
        <taxon>Pentapetalae</taxon>
        <taxon>asterids</taxon>
        <taxon>campanulids</taxon>
        <taxon>Asterales</taxon>
        <taxon>Asteraceae</taxon>
        <taxon>Carduoideae</taxon>
        <taxon>Cardueae</taxon>
        <taxon>Arctiinae</taxon>
        <taxon>Arctium</taxon>
    </lineage>
</organism>
<evidence type="ECO:0000313" key="1">
    <source>
        <dbReference type="EMBL" id="KAI3746415.1"/>
    </source>
</evidence>
<protein>
    <submittedName>
        <fullName evidence="1">Uncharacterized protein</fullName>
    </submittedName>
</protein>
<keyword evidence="2" id="KW-1185">Reference proteome</keyword>
<sequence length="177" mass="20951">MVSMLLPPQVSKYLGEGFDLFFHGNRIPPWFTFRSRRGKPIYLSYSKDVCYNKIRGYEACLVFKPGKNFDARVSYHSLSCTIRYSMHDYDYDSIGERVQERYGYLMTDEFSVESTRIDGLHLIWLFYSKCNMLPVSFHFSSVINSYFKVNGCGVRLVWDEDVQQEMDLSTTQEYWSY</sequence>
<gene>
    <name evidence="1" type="ORF">L6452_08848</name>
</gene>
<proteinExistence type="predicted"/>
<evidence type="ECO:0000313" key="2">
    <source>
        <dbReference type="Proteomes" id="UP001055879"/>
    </source>
</evidence>
<dbReference type="Proteomes" id="UP001055879">
    <property type="component" value="Linkage Group LG03"/>
</dbReference>
<comment type="caution">
    <text evidence="1">The sequence shown here is derived from an EMBL/GenBank/DDBJ whole genome shotgun (WGS) entry which is preliminary data.</text>
</comment>
<dbReference type="EMBL" id="CM042049">
    <property type="protein sequence ID" value="KAI3746415.1"/>
    <property type="molecule type" value="Genomic_DNA"/>
</dbReference>
<reference evidence="2" key="1">
    <citation type="journal article" date="2022" name="Mol. Ecol. Resour.">
        <title>The genomes of chicory, endive, great burdock and yacon provide insights into Asteraceae palaeo-polyploidization history and plant inulin production.</title>
        <authorList>
            <person name="Fan W."/>
            <person name="Wang S."/>
            <person name="Wang H."/>
            <person name="Wang A."/>
            <person name="Jiang F."/>
            <person name="Liu H."/>
            <person name="Zhao H."/>
            <person name="Xu D."/>
            <person name="Zhang Y."/>
        </authorList>
    </citation>
    <scope>NUCLEOTIDE SEQUENCE [LARGE SCALE GENOMIC DNA]</scope>
    <source>
        <strain evidence="2">cv. Niubang</strain>
    </source>
</reference>
<reference evidence="1 2" key="2">
    <citation type="journal article" date="2022" name="Mol. Ecol. Resour.">
        <title>The genomes of chicory, endive, great burdock and yacon provide insights into Asteraceae paleo-polyploidization history and plant inulin production.</title>
        <authorList>
            <person name="Fan W."/>
            <person name="Wang S."/>
            <person name="Wang H."/>
            <person name="Wang A."/>
            <person name="Jiang F."/>
            <person name="Liu H."/>
            <person name="Zhao H."/>
            <person name="Xu D."/>
            <person name="Zhang Y."/>
        </authorList>
    </citation>
    <scope>NUCLEOTIDE SEQUENCE [LARGE SCALE GENOMIC DNA]</scope>
    <source>
        <strain evidence="2">cv. Niubang</strain>
    </source>
</reference>
<name>A0ACB9DIR3_ARCLA</name>
<accession>A0ACB9DIR3</accession>